<evidence type="ECO:0000256" key="7">
    <source>
        <dbReference type="ARBA" id="ARBA00022741"/>
    </source>
</evidence>
<evidence type="ECO:0000256" key="9">
    <source>
        <dbReference type="ARBA" id="ARBA00022840"/>
    </source>
</evidence>
<dbReference type="Gene3D" id="3.40.50.300">
    <property type="entry name" value="P-loop containing nucleotide triphosphate hydrolases"/>
    <property type="match status" value="1"/>
</dbReference>
<dbReference type="NCBIfam" id="TIGR00229">
    <property type="entry name" value="sensory_box"/>
    <property type="match status" value="2"/>
</dbReference>
<dbReference type="FunFam" id="3.30.450.20:FF:000099">
    <property type="entry name" value="Sensory box sensor histidine kinase"/>
    <property type="match status" value="2"/>
</dbReference>
<accession>A0A1Y1XZN5</accession>
<feature type="domain" description="Response regulatory" evidence="15">
    <location>
        <begin position="1955"/>
        <end position="2077"/>
    </location>
</feature>
<keyword evidence="10" id="KW-0902">Two-component regulatory system</keyword>
<dbReference type="GO" id="GO:0005737">
    <property type="term" value="C:cytoplasm"/>
    <property type="evidence" value="ECO:0007669"/>
    <property type="project" value="UniProtKB-SubCell"/>
</dbReference>
<dbReference type="InterPro" id="IPR011006">
    <property type="entry name" value="CheY-like_superfamily"/>
</dbReference>
<dbReference type="SUPFAM" id="SSF48452">
    <property type="entry name" value="TPR-like"/>
    <property type="match status" value="1"/>
</dbReference>
<evidence type="ECO:0000256" key="2">
    <source>
        <dbReference type="ARBA" id="ARBA00004496"/>
    </source>
</evidence>
<comment type="catalytic activity">
    <reaction evidence="1">
        <text>ATP + protein L-histidine = ADP + protein N-phospho-L-histidine.</text>
        <dbReference type="EC" id="2.7.13.3"/>
    </reaction>
</comment>
<dbReference type="SMART" id="SM00382">
    <property type="entry name" value="AAA"/>
    <property type="match status" value="1"/>
</dbReference>
<dbReference type="PROSITE" id="PS50109">
    <property type="entry name" value="HIS_KIN"/>
    <property type="match status" value="1"/>
</dbReference>
<dbReference type="Gene3D" id="3.30.565.10">
    <property type="entry name" value="Histidine kinase-like ATPase, C-terminal domain"/>
    <property type="match status" value="1"/>
</dbReference>
<evidence type="ECO:0000259" key="16">
    <source>
        <dbReference type="PROSITE" id="PS50112"/>
    </source>
</evidence>
<evidence type="ECO:0000259" key="15">
    <source>
        <dbReference type="PROSITE" id="PS50110"/>
    </source>
</evidence>
<dbReference type="InterPro" id="IPR003593">
    <property type="entry name" value="AAA+_ATPase"/>
</dbReference>
<dbReference type="SUPFAM" id="SSF52172">
    <property type="entry name" value="CheY-like"/>
    <property type="match status" value="1"/>
</dbReference>
<evidence type="ECO:0000256" key="3">
    <source>
        <dbReference type="ARBA" id="ARBA00012438"/>
    </source>
</evidence>
<dbReference type="SUPFAM" id="SSF52540">
    <property type="entry name" value="P-loop containing nucleoside triphosphate hydrolases"/>
    <property type="match status" value="1"/>
</dbReference>
<dbReference type="InterPro" id="IPR029016">
    <property type="entry name" value="GAF-like_dom_sf"/>
</dbReference>
<dbReference type="FunFam" id="3.30.565.10:FF:000010">
    <property type="entry name" value="Sensor histidine kinase RcsC"/>
    <property type="match status" value="1"/>
</dbReference>
<dbReference type="GO" id="GO:0009365">
    <property type="term" value="C:protein histidine kinase complex"/>
    <property type="evidence" value="ECO:0007669"/>
    <property type="project" value="UniProtKB-ARBA"/>
</dbReference>
<dbReference type="SUPFAM" id="SSF47384">
    <property type="entry name" value="Homodimeric domain of signal transducing histidine kinase"/>
    <property type="match status" value="1"/>
</dbReference>
<evidence type="ECO:0000256" key="8">
    <source>
        <dbReference type="ARBA" id="ARBA00022777"/>
    </source>
</evidence>
<dbReference type="Proteomes" id="UP000193498">
    <property type="component" value="Unassembled WGS sequence"/>
</dbReference>
<dbReference type="Pfam" id="PF13191">
    <property type="entry name" value="AAA_16"/>
    <property type="match status" value="1"/>
</dbReference>
<dbReference type="InterPro" id="IPR036890">
    <property type="entry name" value="HATPase_C_sf"/>
</dbReference>
<evidence type="ECO:0000256" key="5">
    <source>
        <dbReference type="ARBA" id="ARBA00022553"/>
    </source>
</evidence>
<feature type="domain" description="PAC" evidence="17">
    <location>
        <begin position="1370"/>
        <end position="1421"/>
    </location>
</feature>
<dbReference type="PROSITE" id="PS50112">
    <property type="entry name" value="PAS"/>
    <property type="match status" value="2"/>
</dbReference>
<dbReference type="PRINTS" id="PR00344">
    <property type="entry name" value="BCTRLSENSOR"/>
</dbReference>
<evidence type="ECO:0000256" key="12">
    <source>
        <dbReference type="PROSITE-ProRule" id="PRU00169"/>
    </source>
</evidence>
<dbReference type="GO" id="GO:1900745">
    <property type="term" value="P:positive regulation of p38MAPK cascade"/>
    <property type="evidence" value="ECO:0007669"/>
    <property type="project" value="UniProtKB-ARBA"/>
</dbReference>
<proteinExistence type="predicted"/>
<feature type="domain" description="PAS" evidence="16">
    <location>
        <begin position="1297"/>
        <end position="1367"/>
    </location>
</feature>
<feature type="domain" description="PAC" evidence="17">
    <location>
        <begin position="1495"/>
        <end position="1547"/>
    </location>
</feature>
<keyword evidence="7" id="KW-0547">Nucleotide-binding</keyword>
<dbReference type="PROSITE" id="PS50113">
    <property type="entry name" value="PAC"/>
    <property type="match status" value="2"/>
</dbReference>
<evidence type="ECO:0000313" key="18">
    <source>
        <dbReference type="EMBL" id="ORX91201.1"/>
    </source>
</evidence>
<name>A0A1Y1XZN5_9FUNG</name>
<dbReference type="InterPro" id="IPR011990">
    <property type="entry name" value="TPR-like_helical_dom_sf"/>
</dbReference>
<dbReference type="GO" id="GO:0000155">
    <property type="term" value="F:phosphorelay sensor kinase activity"/>
    <property type="evidence" value="ECO:0007669"/>
    <property type="project" value="InterPro"/>
</dbReference>
<dbReference type="CDD" id="cd16922">
    <property type="entry name" value="HATPase_EvgS-ArcB-TorS-like"/>
    <property type="match status" value="1"/>
</dbReference>
<dbReference type="InterPro" id="IPR004358">
    <property type="entry name" value="Sig_transdc_His_kin-like_C"/>
</dbReference>
<dbReference type="SUPFAM" id="SSF55785">
    <property type="entry name" value="PYP-like sensor domain (PAS domain)"/>
    <property type="match status" value="2"/>
</dbReference>
<dbReference type="CDD" id="cd00130">
    <property type="entry name" value="PAS"/>
    <property type="match status" value="2"/>
</dbReference>
<dbReference type="SMART" id="SM00388">
    <property type="entry name" value="HisKA"/>
    <property type="match status" value="1"/>
</dbReference>
<dbReference type="PANTHER" id="PTHR45339:SF5">
    <property type="entry name" value="HISTIDINE KINASE"/>
    <property type="match status" value="1"/>
</dbReference>
<comment type="function">
    <text evidence="11">Involved in the control of the SAPK-dependent transcriptional response to peroxide stress. Regulates sty1 activity.</text>
</comment>
<dbReference type="InterPro" id="IPR001610">
    <property type="entry name" value="PAC"/>
</dbReference>
<evidence type="ECO:0000313" key="19">
    <source>
        <dbReference type="Proteomes" id="UP000193498"/>
    </source>
</evidence>
<dbReference type="Gene3D" id="3.30.450.40">
    <property type="match status" value="1"/>
</dbReference>
<evidence type="ECO:0000259" key="14">
    <source>
        <dbReference type="PROSITE" id="PS50109"/>
    </source>
</evidence>
<evidence type="ECO:0000256" key="4">
    <source>
        <dbReference type="ARBA" id="ARBA00022490"/>
    </source>
</evidence>
<dbReference type="FunFam" id="1.10.287.130:FF:000002">
    <property type="entry name" value="Two-component osmosensing histidine kinase"/>
    <property type="match status" value="1"/>
</dbReference>
<feature type="region of interest" description="Disordered" evidence="13">
    <location>
        <begin position="1925"/>
        <end position="1949"/>
    </location>
</feature>
<gene>
    <name evidence="18" type="ORF">K493DRAFT_264816</name>
</gene>
<organism evidence="18 19">
    <name type="scientific">Basidiobolus meristosporus CBS 931.73</name>
    <dbReference type="NCBI Taxonomy" id="1314790"/>
    <lineage>
        <taxon>Eukaryota</taxon>
        <taxon>Fungi</taxon>
        <taxon>Fungi incertae sedis</taxon>
        <taxon>Zoopagomycota</taxon>
        <taxon>Entomophthoromycotina</taxon>
        <taxon>Basidiobolomycetes</taxon>
        <taxon>Basidiobolales</taxon>
        <taxon>Basidiobolaceae</taxon>
        <taxon>Basidiobolus</taxon>
    </lineage>
</organism>
<feature type="domain" description="PAS" evidence="16">
    <location>
        <begin position="1422"/>
        <end position="1492"/>
    </location>
</feature>
<dbReference type="InterPro" id="IPR005467">
    <property type="entry name" value="His_kinase_dom"/>
</dbReference>
<evidence type="ECO:0000256" key="11">
    <source>
        <dbReference type="ARBA" id="ARBA00054109"/>
    </source>
</evidence>
<protein>
    <recommendedName>
        <fullName evidence="3">histidine kinase</fullName>
        <ecNumber evidence="3">2.7.13.3</ecNumber>
    </recommendedName>
</protein>
<dbReference type="SMART" id="SM00448">
    <property type="entry name" value="REC"/>
    <property type="match status" value="1"/>
</dbReference>
<dbReference type="InterPro" id="IPR027417">
    <property type="entry name" value="P-loop_NTPase"/>
</dbReference>
<evidence type="ECO:0000259" key="17">
    <source>
        <dbReference type="PROSITE" id="PS50113"/>
    </source>
</evidence>
<dbReference type="Pfam" id="PF08447">
    <property type="entry name" value="PAS_3"/>
    <property type="match status" value="2"/>
</dbReference>
<dbReference type="Gene3D" id="3.30.450.20">
    <property type="entry name" value="PAS domain"/>
    <property type="match status" value="2"/>
</dbReference>
<reference evidence="18 19" key="1">
    <citation type="submission" date="2016-07" db="EMBL/GenBank/DDBJ databases">
        <title>Pervasive Adenine N6-methylation of Active Genes in Fungi.</title>
        <authorList>
            <consortium name="DOE Joint Genome Institute"/>
            <person name="Mondo S.J."/>
            <person name="Dannebaum R.O."/>
            <person name="Kuo R.C."/>
            <person name="Labutti K."/>
            <person name="Haridas S."/>
            <person name="Kuo A."/>
            <person name="Salamov A."/>
            <person name="Ahrendt S.R."/>
            <person name="Lipzen A."/>
            <person name="Sullivan W."/>
            <person name="Andreopoulos W.B."/>
            <person name="Clum A."/>
            <person name="Lindquist E."/>
            <person name="Daum C."/>
            <person name="Ramamoorthy G.K."/>
            <person name="Gryganskyi A."/>
            <person name="Culley D."/>
            <person name="Magnuson J.K."/>
            <person name="James T.Y."/>
            <person name="O'Malley M.A."/>
            <person name="Stajich J.E."/>
            <person name="Spatafora J.W."/>
            <person name="Visel A."/>
            <person name="Grigoriev I.V."/>
        </authorList>
    </citation>
    <scope>NUCLEOTIDE SEQUENCE [LARGE SCALE GENOMIC DNA]</scope>
    <source>
        <strain evidence="18 19">CBS 931.73</strain>
    </source>
</reference>
<dbReference type="OrthoDB" id="60033at2759"/>
<dbReference type="STRING" id="1314790.A0A1Y1XZN5"/>
<evidence type="ECO:0000256" key="1">
    <source>
        <dbReference type="ARBA" id="ARBA00000085"/>
    </source>
</evidence>
<dbReference type="EC" id="2.7.13.3" evidence="3"/>
<dbReference type="InterPro" id="IPR000700">
    <property type="entry name" value="PAS-assoc_C"/>
</dbReference>
<dbReference type="EMBL" id="MCFE01000337">
    <property type="protein sequence ID" value="ORX91201.1"/>
    <property type="molecule type" value="Genomic_DNA"/>
</dbReference>
<keyword evidence="19" id="KW-1185">Reference proteome</keyword>
<dbReference type="Gene3D" id="3.40.50.2300">
    <property type="match status" value="1"/>
</dbReference>
<keyword evidence="8" id="KW-0418">Kinase</keyword>
<dbReference type="SMART" id="SM00387">
    <property type="entry name" value="HATPase_c"/>
    <property type="match status" value="1"/>
</dbReference>
<feature type="domain" description="Histidine kinase" evidence="14">
    <location>
        <begin position="1551"/>
        <end position="1774"/>
    </location>
</feature>
<dbReference type="InterPro" id="IPR013655">
    <property type="entry name" value="PAS_fold_3"/>
</dbReference>
<dbReference type="SUPFAM" id="SSF55781">
    <property type="entry name" value="GAF domain-like"/>
    <property type="match status" value="1"/>
</dbReference>
<keyword evidence="4" id="KW-0963">Cytoplasm</keyword>
<comment type="caution">
    <text evidence="18">The sequence shown here is derived from an EMBL/GenBank/DDBJ whole genome shotgun (WGS) entry which is preliminary data.</text>
</comment>
<dbReference type="InterPro" id="IPR035965">
    <property type="entry name" value="PAS-like_dom_sf"/>
</dbReference>
<dbReference type="Pfam" id="PF00512">
    <property type="entry name" value="HisKA"/>
    <property type="match status" value="1"/>
</dbReference>
<dbReference type="CDD" id="cd17546">
    <property type="entry name" value="REC_hyHK_CKI1_RcsC-like"/>
    <property type="match status" value="1"/>
</dbReference>
<evidence type="ECO:0000256" key="10">
    <source>
        <dbReference type="ARBA" id="ARBA00023012"/>
    </source>
</evidence>
<dbReference type="InterPro" id="IPR000014">
    <property type="entry name" value="PAS"/>
</dbReference>
<dbReference type="InterPro" id="IPR001789">
    <property type="entry name" value="Sig_transdc_resp-reg_receiver"/>
</dbReference>
<feature type="compositionally biased region" description="Polar residues" evidence="13">
    <location>
        <begin position="1925"/>
        <end position="1947"/>
    </location>
</feature>
<dbReference type="InterPro" id="IPR041664">
    <property type="entry name" value="AAA_16"/>
</dbReference>
<evidence type="ECO:0000256" key="6">
    <source>
        <dbReference type="ARBA" id="ARBA00022679"/>
    </source>
</evidence>
<keyword evidence="6" id="KW-0808">Transferase</keyword>
<dbReference type="Pfam" id="PF02518">
    <property type="entry name" value="HATPase_c"/>
    <property type="match status" value="1"/>
</dbReference>
<dbReference type="PANTHER" id="PTHR45339">
    <property type="entry name" value="HYBRID SIGNAL TRANSDUCTION HISTIDINE KINASE J"/>
    <property type="match status" value="1"/>
</dbReference>
<keyword evidence="9" id="KW-0067">ATP-binding</keyword>
<dbReference type="Pfam" id="PF00072">
    <property type="entry name" value="Response_reg"/>
    <property type="match status" value="1"/>
</dbReference>
<keyword evidence="5 12" id="KW-0597">Phosphoprotein</keyword>
<dbReference type="Gene3D" id="1.10.287.130">
    <property type="match status" value="1"/>
</dbReference>
<feature type="modified residue" description="4-aspartylphosphate" evidence="12">
    <location>
        <position position="2006"/>
    </location>
</feature>
<dbReference type="SMART" id="SM00086">
    <property type="entry name" value="PAC"/>
    <property type="match status" value="2"/>
</dbReference>
<sequence>MDTFAKTGIRAFLDPQRYPVALSDLFVKLLSPTTTYKSVTGLKADLDRILSACKDPKKTNQIPPELGRYDCPVSLQLPNKLYGREAERAQLNTILERMSHQVHEGSQSSELVIITGDPGIGKTALVNSVLNKAWRQGIFVSCRCRRHFPLGAITQCLRSTIKKIIKYSDEDLQRLRLSILSQIPNNMRLLLDDIPELKLVVGVHHPPVEPLPPAQAHMRFCITYLKLVRAITNLEINLTCFLDRLECASQATLSLFSFLMRNSCGRLLVIAARRESDRENQWIRELLEYDVKVTEIPLRPLSTQDVREFVADTVSLNTSAVESLVASCSTAEGNPFALTQILIALYREKRIQFNRASSRWSWQLDANSKIVDFLDVDLLVRCLRSLSKGLQTLLAHASIIGYSFTANLLHALLKPPYPLEENLQIALREGFIRYAPEEECYYFFHDIVQEASQKLLDEDAKSQLHLNIGQLLLKETGTNVFLIAEHFTYAAGIIRRLEDRADYKRCLVAAGAKAKSLGALENSLIYYQKAITLVEPLPLRGHAETNSSYEEAFSLMLECAEMSSACQEFTTASEILNQLLLKARSLTHKCQVYIHIYHIQMATNQFEDGVQTILNCLRDFGFDVARDPKDAKLGPLLEELRYSTLLADTSALEDRLKWCDDPQMSTLMDFLAPALYSPYISWLRHIHIAISAIMVRLTLKHGLSAHSCEAFVYFGAHYAHVFESGEFAYECGKFGVRVAKRFAGPNIQAKVYLVFATFLNHMKNDPHDGLTLLKESQELASSAGNLKISALSSGMAATKQFFLGLPLGEVLKNARASSLELLKVHPDNNLTYAITSISRLVLALQGKCIRGSANLIFDDGQYSEENLLRVITSEARFNRSMVWHSRVRIFAFYFLGYYPEALQEAQRSEEISDSNESIDNFKKWAVSFHSLTLAALIRKGQLNDNQAKQALETIRQNQLTTQKWIVHQVYGPHTTLFLIVEAELYALNGEPMKALDLYEQAAQQSRQLKLVHYEALSYELYAEFLLRRGYITTGMMMLEQSIKTYSKWGAYEKAQLLQRMQDNWVTSLPALSKTPSSASVACQTDEALEEDDSSRFATNEIVATPPSQQPSPGGRTLTDFIETLQHLSSELEYEPLIHQILEQTPRFVSIHSGSLILLDQGKLTVSARWEHDEGAFLLSPAIPHDDVSFVCSALVDKALASKSVEFFDYDTTNPLENVSAKVREHIDRRSAGKKFTAAVFPLIHKNTLVGALYFENTALPEPDLQEIEQLCKHIALCLVNASLLRTTQLKLRETEQAKNHYLTLVNALPCVVWIGNRDGSSWFVNEKVEEITGVTSNQFLGWGWSQFIHPDDIDSMMSKWRSCIAKLQACELEFRMLSRDGTYRWVLGRHVCVRDTYGKYTWYSMWMDIDIHKQALYHVEEGKRRYSLLLECIPCQVFTAQPDGIIDYVNSSWCKYTGQNIQQATASNWTSCIHQDDLKAHQEQYTQCLQNGLTLECECRIRGASGAYRWFIIRAMPLKDSCGTLIKWFGMCTDIDEQKQQQRLKSNFLANMSHELRTPFSGVIGMLSLLLDTSLNSEQLEYVEMCKQSCDVLMQVVDDLLNFSKLEAGKVVLEQLPFHVEDLLGDVCELLTTLVSKKNLEVAFYVDPRIPSTLIGDGNRLRQILLNLLGNAIKFTPKGYIVVRCHVAQEPSQDGELVVKIEVEDTGIGMTIEEQAYLFQPFSQVDGSTTRLYGGTGLGLSICSQLVKLMHGRIGVISQKGKGSNFWFTATLKQESDAVSVENAPEILQLISRIHSLKESPRFLISLHQSIAPMITNYLGPFDCVTCENALEISEGINAAKEANQPFDIVILDAAMDQEQWEMLVEASLLDGVKTLVLTYPSSVKMDEEAPSFKGLEIRRITKPVRRSKFLKCVVDLFDGNSSPDGAQTLSTATSSTMPAEPNTANEPNGEGTMHVLVAEDNFIAQQLITRMLQRMGHDVTVTNNGLEVVDVYKSQPYLYACIFMDKMMPLCDGYEATRRIRAFESESSITRRIPIVALTADAQSKTKKECLGVGMDMWLTKPCDKKNLMRVLAEVAALQPEL</sequence>
<dbReference type="InParanoid" id="A0A1Y1XZN5"/>
<dbReference type="PROSITE" id="PS50110">
    <property type="entry name" value="RESPONSE_REGULATORY"/>
    <property type="match status" value="1"/>
</dbReference>
<dbReference type="InterPro" id="IPR036097">
    <property type="entry name" value="HisK_dim/P_sf"/>
</dbReference>
<dbReference type="CDD" id="cd00082">
    <property type="entry name" value="HisKA"/>
    <property type="match status" value="1"/>
</dbReference>
<evidence type="ECO:0000256" key="13">
    <source>
        <dbReference type="SAM" id="MobiDB-lite"/>
    </source>
</evidence>
<dbReference type="InterPro" id="IPR003661">
    <property type="entry name" value="HisK_dim/P_dom"/>
</dbReference>
<comment type="subcellular location">
    <subcellularLocation>
        <location evidence="2">Cytoplasm</location>
    </subcellularLocation>
</comment>
<dbReference type="InterPro" id="IPR003594">
    <property type="entry name" value="HATPase_dom"/>
</dbReference>
<dbReference type="SMART" id="SM00091">
    <property type="entry name" value="PAS"/>
    <property type="match status" value="2"/>
</dbReference>
<dbReference type="SUPFAM" id="SSF55874">
    <property type="entry name" value="ATPase domain of HSP90 chaperone/DNA topoisomerase II/histidine kinase"/>
    <property type="match status" value="1"/>
</dbReference>
<dbReference type="GO" id="GO:0005524">
    <property type="term" value="F:ATP binding"/>
    <property type="evidence" value="ECO:0007669"/>
    <property type="project" value="UniProtKB-KW"/>
</dbReference>